<dbReference type="NCBIfam" id="TIGR00254">
    <property type="entry name" value="GGDEF"/>
    <property type="match status" value="1"/>
</dbReference>
<reference evidence="4" key="1">
    <citation type="journal article" date="2019" name="Int. J. Syst. Evol. Microbiol.">
        <title>The Global Catalogue of Microorganisms (GCM) 10K type strain sequencing project: providing services to taxonomists for standard genome sequencing and annotation.</title>
        <authorList>
            <consortium name="The Broad Institute Genomics Platform"/>
            <consortium name="The Broad Institute Genome Sequencing Center for Infectious Disease"/>
            <person name="Wu L."/>
            <person name="Ma J."/>
        </authorList>
    </citation>
    <scope>NUCLEOTIDE SEQUENCE [LARGE SCALE GENOMIC DNA]</scope>
    <source>
        <strain evidence="4">KCTC 33575</strain>
    </source>
</reference>
<feature type="transmembrane region" description="Helical" evidence="1">
    <location>
        <begin position="94"/>
        <end position="113"/>
    </location>
</feature>
<dbReference type="PANTHER" id="PTHR45138:SF9">
    <property type="entry name" value="DIGUANYLATE CYCLASE DGCM-RELATED"/>
    <property type="match status" value="1"/>
</dbReference>
<protein>
    <submittedName>
        <fullName evidence="3">GGDEF domain-containing protein</fullName>
    </submittedName>
</protein>
<dbReference type="SUPFAM" id="SSF55073">
    <property type="entry name" value="Nucleotide cyclase"/>
    <property type="match status" value="1"/>
</dbReference>
<dbReference type="CDD" id="cd01949">
    <property type="entry name" value="GGDEF"/>
    <property type="match status" value="1"/>
</dbReference>
<evidence type="ECO:0000259" key="2">
    <source>
        <dbReference type="PROSITE" id="PS50887"/>
    </source>
</evidence>
<dbReference type="RefSeq" id="WP_377773029.1">
    <property type="nucleotide sequence ID" value="NZ_JBHUOQ010000001.1"/>
</dbReference>
<dbReference type="Gene3D" id="3.30.70.270">
    <property type="match status" value="1"/>
</dbReference>
<gene>
    <name evidence="3" type="ORF">ACFSX4_07250</name>
</gene>
<evidence type="ECO:0000256" key="1">
    <source>
        <dbReference type="SAM" id="Phobius"/>
    </source>
</evidence>
<feature type="transmembrane region" description="Helical" evidence="1">
    <location>
        <begin position="69"/>
        <end position="87"/>
    </location>
</feature>
<dbReference type="InterPro" id="IPR000160">
    <property type="entry name" value="GGDEF_dom"/>
</dbReference>
<proteinExistence type="predicted"/>
<dbReference type="SMART" id="SM00267">
    <property type="entry name" value="GGDEF"/>
    <property type="match status" value="1"/>
</dbReference>
<sequence>MVDSDVFQTLLMTTLAVLLLLVPIEIRGVEFSLFFVPLLLVRSRLLFKMGAAVAVYLFYHLILGYEWQIYVIFSVLYLVTMTILPFIRVMRTRVMLILNVVFSALLLLGVHLFVHELTIAQTITFLLMSMIVMAVSNMTYEDINSITKLMKRYEEDTYKDHLTQLGNIRSLDTFVDDLNEHAETLSVLLIDIDNFKVINDEHTYLAGDALIKQVAHLLENHVPTGGRLFRNNGEEFSIIIPDISLDKTVRLGEAVRLSVEKAKFHIDDVSQETVQLTVSIGVGFKGSDKTLGRLFKDADDMLHAAKKMGQNQVMFYPVIKK</sequence>
<dbReference type="InterPro" id="IPR043128">
    <property type="entry name" value="Rev_trsase/Diguanyl_cyclase"/>
</dbReference>
<evidence type="ECO:0000313" key="4">
    <source>
        <dbReference type="Proteomes" id="UP001597519"/>
    </source>
</evidence>
<evidence type="ECO:0000313" key="3">
    <source>
        <dbReference type="EMBL" id="MFD2830265.1"/>
    </source>
</evidence>
<feature type="transmembrane region" description="Helical" evidence="1">
    <location>
        <begin position="45"/>
        <end position="63"/>
    </location>
</feature>
<dbReference type="PROSITE" id="PS50887">
    <property type="entry name" value="GGDEF"/>
    <property type="match status" value="1"/>
</dbReference>
<dbReference type="Pfam" id="PF00990">
    <property type="entry name" value="GGDEF"/>
    <property type="match status" value="1"/>
</dbReference>
<keyword evidence="1" id="KW-1133">Transmembrane helix</keyword>
<name>A0ABW5WV30_9STAP</name>
<accession>A0ABW5WV30</accession>
<dbReference type="EMBL" id="JBHUOQ010000001">
    <property type="protein sequence ID" value="MFD2830265.1"/>
    <property type="molecule type" value="Genomic_DNA"/>
</dbReference>
<feature type="domain" description="GGDEF" evidence="2">
    <location>
        <begin position="183"/>
        <end position="318"/>
    </location>
</feature>
<feature type="transmembrane region" description="Helical" evidence="1">
    <location>
        <begin position="119"/>
        <end position="140"/>
    </location>
</feature>
<dbReference type="PANTHER" id="PTHR45138">
    <property type="entry name" value="REGULATORY COMPONENTS OF SENSORY TRANSDUCTION SYSTEM"/>
    <property type="match status" value="1"/>
</dbReference>
<keyword evidence="1" id="KW-0472">Membrane</keyword>
<dbReference type="InterPro" id="IPR029787">
    <property type="entry name" value="Nucleotide_cyclase"/>
</dbReference>
<dbReference type="Proteomes" id="UP001597519">
    <property type="component" value="Unassembled WGS sequence"/>
</dbReference>
<organism evidence="3 4">
    <name type="scientific">Corticicoccus populi</name>
    <dbReference type="NCBI Taxonomy" id="1812821"/>
    <lineage>
        <taxon>Bacteria</taxon>
        <taxon>Bacillati</taxon>
        <taxon>Bacillota</taxon>
        <taxon>Bacilli</taxon>
        <taxon>Bacillales</taxon>
        <taxon>Staphylococcaceae</taxon>
        <taxon>Corticicoccus</taxon>
    </lineage>
</organism>
<keyword evidence="1" id="KW-0812">Transmembrane</keyword>
<dbReference type="InterPro" id="IPR050469">
    <property type="entry name" value="Diguanylate_Cyclase"/>
</dbReference>
<keyword evidence="4" id="KW-1185">Reference proteome</keyword>
<comment type="caution">
    <text evidence="3">The sequence shown here is derived from an EMBL/GenBank/DDBJ whole genome shotgun (WGS) entry which is preliminary data.</text>
</comment>